<keyword evidence="5" id="KW-0862">Zinc</keyword>
<name>A0A8C3MM85_GEOPR</name>
<evidence type="ECO:0000256" key="4">
    <source>
        <dbReference type="ARBA" id="ARBA00022771"/>
    </source>
</evidence>
<keyword evidence="2" id="KW-0479">Metal-binding</keyword>
<dbReference type="Ensembl" id="ENSCPVT00000005730.2">
    <property type="protein sequence ID" value="ENSCPVP00000005513.2"/>
    <property type="gene ID" value="ENSCPVG00000004045.2"/>
</dbReference>
<proteinExistence type="predicted"/>
<dbReference type="SUPFAM" id="SSF57667">
    <property type="entry name" value="beta-beta-alpha zinc fingers"/>
    <property type="match status" value="1"/>
</dbReference>
<reference evidence="7" key="2">
    <citation type="submission" date="2025-09" db="UniProtKB">
        <authorList>
            <consortium name="Ensembl"/>
        </authorList>
    </citation>
    <scope>IDENTIFICATION</scope>
</reference>
<dbReference type="InterPro" id="IPR036236">
    <property type="entry name" value="Znf_C2H2_sf"/>
</dbReference>
<evidence type="ECO:0000313" key="8">
    <source>
        <dbReference type="Proteomes" id="UP000694382"/>
    </source>
</evidence>
<keyword evidence="4" id="KW-0863">Zinc-finger</keyword>
<dbReference type="FunFam" id="3.30.160.60:FF:000358">
    <property type="entry name" value="zinc finger protein 24"/>
    <property type="match status" value="1"/>
</dbReference>
<dbReference type="PROSITE" id="PS50157">
    <property type="entry name" value="ZINC_FINGER_C2H2_2"/>
    <property type="match status" value="3"/>
</dbReference>
<dbReference type="InterPro" id="IPR013087">
    <property type="entry name" value="Znf_C2H2_type"/>
</dbReference>
<dbReference type="FunFam" id="3.30.160.60:FF:002343">
    <property type="entry name" value="Zinc finger protein 33A"/>
    <property type="match status" value="1"/>
</dbReference>
<dbReference type="GO" id="GO:0000978">
    <property type="term" value="F:RNA polymerase II cis-regulatory region sequence-specific DNA binding"/>
    <property type="evidence" value="ECO:0007669"/>
    <property type="project" value="TreeGrafter"/>
</dbReference>
<dbReference type="SMART" id="SM00355">
    <property type="entry name" value="ZnF_C2H2"/>
    <property type="match status" value="2"/>
</dbReference>
<reference evidence="7" key="1">
    <citation type="submission" date="2025-08" db="UniProtKB">
        <authorList>
            <consortium name="Ensembl"/>
        </authorList>
    </citation>
    <scope>IDENTIFICATION</scope>
</reference>
<dbReference type="Pfam" id="PF13465">
    <property type="entry name" value="zf-H2C2_2"/>
    <property type="match status" value="1"/>
</dbReference>
<dbReference type="GO" id="GO:0005634">
    <property type="term" value="C:nucleus"/>
    <property type="evidence" value="ECO:0007669"/>
    <property type="project" value="UniProtKB-SubCell"/>
</dbReference>
<evidence type="ECO:0000256" key="5">
    <source>
        <dbReference type="ARBA" id="ARBA00022833"/>
    </source>
</evidence>
<evidence type="ECO:0000256" key="2">
    <source>
        <dbReference type="ARBA" id="ARBA00022723"/>
    </source>
</evidence>
<keyword evidence="8" id="KW-1185">Reference proteome</keyword>
<dbReference type="PROSITE" id="PS00028">
    <property type="entry name" value="ZINC_FINGER_C2H2_1"/>
    <property type="match status" value="2"/>
</dbReference>
<evidence type="ECO:0000256" key="3">
    <source>
        <dbReference type="ARBA" id="ARBA00022737"/>
    </source>
</evidence>
<dbReference type="Gene3D" id="3.30.160.60">
    <property type="entry name" value="Classic Zinc Finger"/>
    <property type="match status" value="2"/>
</dbReference>
<dbReference type="GO" id="GO:0008270">
    <property type="term" value="F:zinc ion binding"/>
    <property type="evidence" value="ECO:0007669"/>
    <property type="project" value="UniProtKB-KW"/>
</dbReference>
<comment type="subcellular location">
    <subcellularLocation>
        <location evidence="1">Nucleus</location>
    </subcellularLocation>
</comment>
<evidence type="ECO:0000256" key="6">
    <source>
        <dbReference type="ARBA" id="ARBA00023242"/>
    </source>
</evidence>
<dbReference type="Proteomes" id="UP000694382">
    <property type="component" value="Unassembled WGS sequence"/>
</dbReference>
<accession>A0A8U8B190</accession>
<evidence type="ECO:0000313" key="7">
    <source>
        <dbReference type="Ensembl" id="ENSCPVP00000005513.2"/>
    </source>
</evidence>
<dbReference type="GO" id="GO:0000981">
    <property type="term" value="F:DNA-binding transcription factor activity, RNA polymerase II-specific"/>
    <property type="evidence" value="ECO:0007669"/>
    <property type="project" value="TreeGrafter"/>
</dbReference>
<accession>A0A8C3MM85</accession>
<protein>
    <submittedName>
        <fullName evidence="7">Uncharacterized protein</fullName>
    </submittedName>
</protein>
<dbReference type="AlphaFoldDB" id="A0A8C3MM85"/>
<dbReference type="PANTHER" id="PTHR23226:SF416">
    <property type="entry name" value="FI01424P"/>
    <property type="match status" value="1"/>
</dbReference>
<keyword evidence="6" id="KW-0539">Nucleus</keyword>
<organism evidence="7 8">
    <name type="scientific">Geospiza parvula</name>
    <name type="common">Small tree-finch</name>
    <name type="synonym">Camarhynchus parvulus</name>
    <dbReference type="NCBI Taxonomy" id="87175"/>
    <lineage>
        <taxon>Eukaryota</taxon>
        <taxon>Metazoa</taxon>
        <taxon>Chordata</taxon>
        <taxon>Craniata</taxon>
        <taxon>Vertebrata</taxon>
        <taxon>Euteleostomi</taxon>
        <taxon>Archelosauria</taxon>
        <taxon>Archosauria</taxon>
        <taxon>Dinosauria</taxon>
        <taxon>Saurischia</taxon>
        <taxon>Theropoda</taxon>
        <taxon>Coelurosauria</taxon>
        <taxon>Aves</taxon>
        <taxon>Neognathae</taxon>
        <taxon>Neoaves</taxon>
        <taxon>Telluraves</taxon>
        <taxon>Australaves</taxon>
        <taxon>Passeriformes</taxon>
        <taxon>Thraupidae</taxon>
        <taxon>Camarhynchus</taxon>
    </lineage>
</organism>
<sequence>MFQSSSSLLQHERIHMDERPFLCPECGKGFKHNSTLIRHQRIHTGERPYECLQCGKSFTQSSHLTRHQRSHQSFVHCSKFIPHWMLHVGKSPGDPCSL</sequence>
<keyword evidence="3" id="KW-0677">Repeat</keyword>
<evidence type="ECO:0000256" key="1">
    <source>
        <dbReference type="ARBA" id="ARBA00004123"/>
    </source>
</evidence>
<dbReference type="PANTHER" id="PTHR23226">
    <property type="entry name" value="ZINC FINGER AND SCAN DOMAIN-CONTAINING"/>
    <property type="match status" value="1"/>
</dbReference>